<dbReference type="EMBL" id="JBHUHZ010000001">
    <property type="protein sequence ID" value="MFD2161803.1"/>
    <property type="molecule type" value="Genomic_DNA"/>
</dbReference>
<dbReference type="Proteomes" id="UP001597387">
    <property type="component" value="Unassembled WGS sequence"/>
</dbReference>
<evidence type="ECO:0000313" key="4">
    <source>
        <dbReference type="Proteomes" id="UP001597387"/>
    </source>
</evidence>
<dbReference type="InterPro" id="IPR006680">
    <property type="entry name" value="Amidohydro-rel"/>
</dbReference>
<protein>
    <submittedName>
        <fullName evidence="3">Amidohydrolase family protein</fullName>
    </submittedName>
</protein>
<evidence type="ECO:0000313" key="3">
    <source>
        <dbReference type="EMBL" id="MFD2161803.1"/>
    </source>
</evidence>
<accession>A0ABW4ZID6</accession>
<gene>
    <name evidence="3" type="ORF">ACFSJU_05320</name>
</gene>
<dbReference type="Pfam" id="PF01979">
    <property type="entry name" value="Amidohydro_1"/>
    <property type="match status" value="1"/>
</dbReference>
<dbReference type="InterPro" id="IPR050287">
    <property type="entry name" value="MTA/SAH_deaminase"/>
</dbReference>
<keyword evidence="1" id="KW-0378">Hydrolase</keyword>
<dbReference type="RefSeq" id="WP_255898525.1">
    <property type="nucleotide sequence ID" value="NZ_JAFMZO010000001.1"/>
</dbReference>
<name>A0ABW4ZID6_9SPHI</name>
<feature type="domain" description="Amidohydrolase-related" evidence="2">
    <location>
        <begin position="53"/>
        <end position="372"/>
    </location>
</feature>
<dbReference type="Gene3D" id="2.30.40.10">
    <property type="entry name" value="Urease, subunit C, domain 1"/>
    <property type="match status" value="1"/>
</dbReference>
<keyword evidence="4" id="KW-1185">Reference proteome</keyword>
<proteinExistence type="predicted"/>
<dbReference type="PANTHER" id="PTHR43794:SF11">
    <property type="entry name" value="AMIDOHYDROLASE-RELATED DOMAIN-CONTAINING PROTEIN"/>
    <property type="match status" value="1"/>
</dbReference>
<dbReference type="SUPFAM" id="SSF51338">
    <property type="entry name" value="Composite domain of metallo-dependent hydrolases"/>
    <property type="match status" value="1"/>
</dbReference>
<evidence type="ECO:0000256" key="1">
    <source>
        <dbReference type="ARBA" id="ARBA00022801"/>
    </source>
</evidence>
<organism evidence="3 4">
    <name type="scientific">Paradesertivirga mongoliensis</name>
    <dbReference type="NCBI Taxonomy" id="2100740"/>
    <lineage>
        <taxon>Bacteria</taxon>
        <taxon>Pseudomonadati</taxon>
        <taxon>Bacteroidota</taxon>
        <taxon>Sphingobacteriia</taxon>
        <taxon>Sphingobacteriales</taxon>
        <taxon>Sphingobacteriaceae</taxon>
        <taxon>Paradesertivirga</taxon>
    </lineage>
</organism>
<dbReference type="Gene3D" id="3.20.20.140">
    <property type="entry name" value="Metal-dependent hydrolases"/>
    <property type="match status" value="1"/>
</dbReference>
<sequence>MVNYYSADFILPATSEPLKNGTVAVGPDGAILGLYPEDSLSLQDVNVTKLEGIIVPGFINSHCHLELSYLYNKIPQKEGLLSFIKNIISLRKSLKNTEEVMREADRQMWENGIVAVADVSNNIDSKKIKENSSIYYYTFIELLSFEPDKAKDVFREGSELLEQFSPLHASIVPHAPYSASKELFRFIGKFCGETGSPVTIHNQESEDENKLYRYKSGEFLNFYKELGINIDFFKPQARNSIQSIIPLIPVQQKTMLVHNTYTSLKDIYFILRSNRSVTWCFCPNANLYIEDRLPKVEMFQYHDFNITVGTDSLASNTSLCMLSELKTLHLNFPGLLLTETINWATINGAKFLGIDKEYGSIEKGKRPGLNLITHTEGLKISAESKVQKLV</sequence>
<dbReference type="InterPro" id="IPR011059">
    <property type="entry name" value="Metal-dep_hydrolase_composite"/>
</dbReference>
<dbReference type="InterPro" id="IPR032466">
    <property type="entry name" value="Metal_Hydrolase"/>
</dbReference>
<reference evidence="4" key="1">
    <citation type="journal article" date="2019" name="Int. J. Syst. Evol. Microbiol.">
        <title>The Global Catalogue of Microorganisms (GCM) 10K type strain sequencing project: providing services to taxonomists for standard genome sequencing and annotation.</title>
        <authorList>
            <consortium name="The Broad Institute Genomics Platform"/>
            <consortium name="The Broad Institute Genome Sequencing Center for Infectious Disease"/>
            <person name="Wu L."/>
            <person name="Ma J."/>
        </authorList>
    </citation>
    <scope>NUCLEOTIDE SEQUENCE [LARGE SCALE GENOMIC DNA]</scope>
    <source>
        <strain evidence="4">KCTC 42217</strain>
    </source>
</reference>
<evidence type="ECO:0000259" key="2">
    <source>
        <dbReference type="Pfam" id="PF01979"/>
    </source>
</evidence>
<dbReference type="SUPFAM" id="SSF51556">
    <property type="entry name" value="Metallo-dependent hydrolases"/>
    <property type="match status" value="1"/>
</dbReference>
<comment type="caution">
    <text evidence="3">The sequence shown here is derived from an EMBL/GenBank/DDBJ whole genome shotgun (WGS) entry which is preliminary data.</text>
</comment>
<dbReference type="PANTHER" id="PTHR43794">
    <property type="entry name" value="AMINOHYDROLASE SSNA-RELATED"/>
    <property type="match status" value="1"/>
</dbReference>